<dbReference type="Proteomes" id="UP000000557">
    <property type="component" value="Chromosome"/>
</dbReference>
<evidence type="ECO:0000313" key="1">
    <source>
        <dbReference type="EMBL" id="BAC92128.1"/>
    </source>
</evidence>
<name>Q7NDP6_GLOVI</name>
<dbReference type="EMBL" id="BA000045">
    <property type="protein sequence ID" value="BAC92128.1"/>
    <property type="molecule type" value="Genomic_DNA"/>
</dbReference>
<accession>Q7NDP6</accession>
<keyword evidence="2" id="KW-1185">Reference proteome</keyword>
<dbReference type="AlphaFoldDB" id="Q7NDP6"/>
<protein>
    <submittedName>
        <fullName evidence="1">Gll4187 protein</fullName>
    </submittedName>
</protein>
<reference evidence="1 2" key="2">
    <citation type="journal article" date="2003" name="DNA Res.">
        <title>Complete genome structure of Gloeobacter violaceus PCC 7421, a cyanobacterium that lacks thylakoids (supplement).</title>
        <authorList>
            <person name="Nakamura Y."/>
            <person name="Kaneko T."/>
            <person name="Sato S."/>
            <person name="Mimuro M."/>
            <person name="Miyashita H."/>
            <person name="Tsuchiya T."/>
            <person name="Sasamoto S."/>
            <person name="Watanabe A."/>
            <person name="Kawashima K."/>
            <person name="Kishida Y."/>
            <person name="Kiyokawa C."/>
            <person name="Kohara M."/>
            <person name="Matsumoto M."/>
            <person name="Matsuno A."/>
            <person name="Nakazaki N."/>
            <person name="Shimpo S."/>
            <person name="Takeuchi C."/>
            <person name="Yamada M."/>
            <person name="Tabata S."/>
        </authorList>
    </citation>
    <scope>NUCLEOTIDE SEQUENCE [LARGE SCALE GENOMIC DNA]</scope>
    <source>
        <strain evidence="2">ATCC 29082 / PCC 7421</strain>
    </source>
</reference>
<dbReference type="HOGENOM" id="CLU_2301840_0_0_3"/>
<reference evidence="1 2" key="1">
    <citation type="journal article" date="2003" name="DNA Res.">
        <title>Complete genome structure of Gloeobacter violaceus PCC 7421, a cyanobacterium that lacks thylakoids.</title>
        <authorList>
            <person name="Nakamura Y."/>
            <person name="Kaneko T."/>
            <person name="Sato S."/>
            <person name="Mimuro M."/>
            <person name="Miyashita H."/>
            <person name="Tsuchiya T."/>
            <person name="Sasamoto S."/>
            <person name="Watanabe A."/>
            <person name="Kawashima K."/>
            <person name="Kishida Y."/>
            <person name="Kiyokawa C."/>
            <person name="Kohara M."/>
            <person name="Matsumoto M."/>
            <person name="Matsuno A."/>
            <person name="Nakazaki N."/>
            <person name="Shimpo S."/>
            <person name="Takeuchi C."/>
            <person name="Yamada M."/>
            <person name="Tabata S."/>
        </authorList>
    </citation>
    <scope>NUCLEOTIDE SEQUENCE [LARGE SCALE GENOMIC DNA]</scope>
    <source>
        <strain evidence="2">ATCC 29082 / PCC 7421</strain>
    </source>
</reference>
<dbReference type="InParanoid" id="Q7NDP6"/>
<gene>
    <name evidence="1" type="ordered locus">gll4187</name>
</gene>
<evidence type="ECO:0000313" key="2">
    <source>
        <dbReference type="Proteomes" id="UP000000557"/>
    </source>
</evidence>
<dbReference type="KEGG" id="gvi:gll4187"/>
<dbReference type="EnsemblBacteria" id="BAC92128">
    <property type="protein sequence ID" value="BAC92128"/>
    <property type="gene ID" value="BAC92128"/>
</dbReference>
<sequence>MVFREVAPGELIAQVDFENRPFEPFGRLKTGGDYPAPVLEGGAVQARIDVGDAHPFSHLQGHDTPSPINPIGILTPMPTAPGAAYLPLTLPPPVSDNGKA</sequence>
<organism evidence="1 2">
    <name type="scientific">Gloeobacter violaceus (strain ATCC 29082 / PCC 7421)</name>
    <dbReference type="NCBI Taxonomy" id="251221"/>
    <lineage>
        <taxon>Bacteria</taxon>
        <taxon>Bacillati</taxon>
        <taxon>Cyanobacteriota</taxon>
        <taxon>Cyanophyceae</taxon>
        <taxon>Gloeobacterales</taxon>
        <taxon>Gloeobacteraceae</taxon>
        <taxon>Gloeobacter</taxon>
    </lineage>
</organism>
<proteinExistence type="predicted"/>
<dbReference type="STRING" id="251221.gene:10761706"/>